<gene>
    <name evidence="2" type="ORF">BJBARM4_0652</name>
</gene>
<dbReference type="GO" id="GO:0032259">
    <property type="term" value="P:methylation"/>
    <property type="evidence" value="ECO:0007669"/>
    <property type="project" value="InterPro"/>
</dbReference>
<dbReference type="SUPFAM" id="SSF53335">
    <property type="entry name" value="S-adenosyl-L-methionine-dependent methyltransferases"/>
    <property type="match status" value="1"/>
</dbReference>
<reference evidence="2 3" key="1">
    <citation type="journal article" date="2010" name="Proc. Natl. Acad. Sci. U.S.A.">
        <title>Enigmatic, ultrasmall, uncultivated Archaea.</title>
        <authorList>
            <person name="Baker B.J."/>
            <person name="Comolli L.R."/>
            <person name="Dick G.J."/>
            <person name="Hauser L.J."/>
            <person name="Hyatt D."/>
            <person name="Dill B.D."/>
            <person name="Land M.L."/>
            <person name="Verberkmoes N.C."/>
            <person name="Hettich R.L."/>
            <person name="Banfield J.F."/>
        </authorList>
    </citation>
    <scope>NUCLEOTIDE SEQUENCE [LARGE SCALE GENOMIC DNA]</scope>
</reference>
<name>D2EFX1_PARA4</name>
<dbReference type="CDD" id="cd02440">
    <property type="entry name" value="AdoMet_MTases"/>
    <property type="match status" value="1"/>
</dbReference>
<evidence type="ECO:0000259" key="1">
    <source>
        <dbReference type="Pfam" id="PF05175"/>
    </source>
</evidence>
<dbReference type="GO" id="GO:0003676">
    <property type="term" value="F:nucleic acid binding"/>
    <property type="evidence" value="ECO:0007669"/>
    <property type="project" value="InterPro"/>
</dbReference>
<dbReference type="InterPro" id="IPR002052">
    <property type="entry name" value="DNA_methylase_N6_adenine_CS"/>
</dbReference>
<dbReference type="EMBL" id="GG730050">
    <property type="protein sequence ID" value="EEZ92711.1"/>
    <property type="molecule type" value="Genomic_DNA"/>
</dbReference>
<dbReference type="GO" id="GO:0008757">
    <property type="term" value="F:S-adenosylmethionine-dependent methyltransferase activity"/>
    <property type="evidence" value="ECO:0007669"/>
    <property type="project" value="UniProtKB-ARBA"/>
</dbReference>
<dbReference type="Gene3D" id="3.40.50.150">
    <property type="entry name" value="Vaccinia Virus protein VP39"/>
    <property type="match status" value="1"/>
</dbReference>
<accession>D2EFX1</accession>
<dbReference type="Pfam" id="PF05175">
    <property type="entry name" value="MTS"/>
    <property type="match status" value="1"/>
</dbReference>
<dbReference type="PROSITE" id="PS00092">
    <property type="entry name" value="N6_MTASE"/>
    <property type="match status" value="1"/>
</dbReference>
<evidence type="ECO:0000313" key="3">
    <source>
        <dbReference type="Proteomes" id="UP000009375"/>
    </source>
</evidence>
<dbReference type="InterPro" id="IPR029063">
    <property type="entry name" value="SAM-dependent_MTases_sf"/>
</dbReference>
<feature type="domain" description="Methyltransferase small" evidence="1">
    <location>
        <begin position="1"/>
        <end position="54"/>
    </location>
</feature>
<dbReference type="InterPro" id="IPR007848">
    <property type="entry name" value="Small_mtfrase_dom"/>
</dbReference>
<dbReference type="AlphaFoldDB" id="D2EFX1"/>
<evidence type="ECO:0000313" key="2">
    <source>
        <dbReference type="EMBL" id="EEZ92711.1"/>
    </source>
</evidence>
<dbReference type="Proteomes" id="UP000009375">
    <property type="component" value="Unassembled WGS sequence"/>
</dbReference>
<protein>
    <recommendedName>
        <fullName evidence="1">Methyltransferase small domain-containing protein</fullName>
    </recommendedName>
</protein>
<organism evidence="2 3">
    <name type="scientific">Candidatus Parvarchaeum acidiphilum ARMAN-4</name>
    <dbReference type="NCBI Taxonomy" id="662760"/>
    <lineage>
        <taxon>Archaea</taxon>
        <taxon>Candidatus Parvarchaeota</taxon>
        <taxon>Candidatus Parvarchaeum</taxon>
    </lineage>
</organism>
<proteinExistence type="predicted"/>
<sequence length="123" mass="14319">MYDIDEKAIDIARNNILKEGISNVNAIKLDLFDIKDTYDIAISNPPFGFQSNFNIEAFIKKLKNLADNVFFIYKDNKNIAKIAEKNNLQLRYLGNIKLEKTMNFHKKNNYILPTVVIYSKKQI</sequence>